<keyword evidence="2" id="KW-1185">Reference proteome</keyword>
<evidence type="ECO:0000313" key="1">
    <source>
        <dbReference type="EMBL" id="MBY0756289.1"/>
    </source>
</evidence>
<name>A0ABS7KZU0_CLOSR</name>
<reference evidence="1 2" key="1">
    <citation type="journal article" date="2021" name="Cell Host Microbe">
        <title>in vivo commensal control of Clostridioides difficile virulence.</title>
        <authorList>
            <person name="Girinathan B.P."/>
            <person name="Dibenedetto N."/>
            <person name="Worley J.N."/>
            <person name="Peltier J."/>
            <person name="Arrieta-Ortiz M.L."/>
            <person name="Rupa Christinal Immanuel S."/>
            <person name="Lavin R."/>
            <person name="Delaney M.L."/>
            <person name="Cummins C."/>
            <person name="Hoffmann M."/>
            <person name="Luo Y."/>
            <person name="Gonzalez-Escalona N."/>
            <person name="Allard M."/>
            <person name="Onderdonk A.B."/>
            <person name="Gerber G.K."/>
            <person name="Sonenshein A.L."/>
            <person name="Baliga N."/>
            <person name="Dupuy B."/>
            <person name="Bry L."/>
        </authorList>
    </citation>
    <scope>NUCLEOTIDE SEQUENCE [LARGE SCALE GENOMIC DNA]</scope>
    <source>
        <strain evidence="1 2">DSM 599</strain>
    </source>
</reference>
<proteinExistence type="predicted"/>
<protein>
    <submittedName>
        <fullName evidence="1">Uncharacterized protein</fullName>
    </submittedName>
</protein>
<gene>
    <name evidence="1" type="ORF">K5V21_12610</name>
</gene>
<dbReference type="EMBL" id="JAIKTU010000010">
    <property type="protein sequence ID" value="MBY0756289.1"/>
    <property type="molecule type" value="Genomic_DNA"/>
</dbReference>
<comment type="caution">
    <text evidence="1">The sequence shown here is derived from an EMBL/GenBank/DDBJ whole genome shotgun (WGS) entry which is preliminary data.</text>
</comment>
<organism evidence="1 2">
    <name type="scientific">Clostridium sardiniense</name>
    <name type="common">Clostridium absonum</name>
    <dbReference type="NCBI Taxonomy" id="29369"/>
    <lineage>
        <taxon>Bacteria</taxon>
        <taxon>Bacillati</taxon>
        <taxon>Bacillota</taxon>
        <taxon>Clostridia</taxon>
        <taxon>Eubacteriales</taxon>
        <taxon>Clostridiaceae</taxon>
        <taxon>Clostridium</taxon>
    </lineage>
</organism>
<dbReference type="Proteomes" id="UP001299068">
    <property type="component" value="Unassembled WGS sequence"/>
</dbReference>
<accession>A0ABS7KZU0</accession>
<evidence type="ECO:0000313" key="2">
    <source>
        <dbReference type="Proteomes" id="UP001299068"/>
    </source>
</evidence>
<dbReference type="RefSeq" id="WP_221861552.1">
    <property type="nucleotide sequence ID" value="NZ_JAIKTU010000010.1"/>
</dbReference>
<sequence length="92" mass="11002">MSEIKIRNVPKHIISKIDEDWKKQNYKSRNEYLNKQLELMISLEPLKNMEDNYSYLINRLGKIIEHNSALMELLAKEILSENINEILNNKEE</sequence>